<dbReference type="PRINTS" id="PR00786">
    <property type="entry name" value="NEPRILYSIN"/>
</dbReference>
<dbReference type="InterPro" id="IPR024079">
    <property type="entry name" value="MetalloPept_cat_dom_sf"/>
</dbReference>
<name>A0A183AGV5_9TREM</name>
<evidence type="ECO:0000256" key="5">
    <source>
        <dbReference type="ARBA" id="ARBA00022833"/>
    </source>
</evidence>
<dbReference type="InterPro" id="IPR000718">
    <property type="entry name" value="Peptidase_M13"/>
</dbReference>
<feature type="domain" description="Peptidase M13 N-terminal" evidence="8">
    <location>
        <begin position="1"/>
        <end position="58"/>
    </location>
</feature>
<evidence type="ECO:0000256" key="2">
    <source>
        <dbReference type="ARBA" id="ARBA00022670"/>
    </source>
</evidence>
<dbReference type="InterPro" id="IPR018497">
    <property type="entry name" value="Peptidase_M13_C"/>
</dbReference>
<evidence type="ECO:0000313" key="9">
    <source>
        <dbReference type="WBParaSite" id="ECPE_0000620301-mRNA-1"/>
    </source>
</evidence>
<dbReference type="PROSITE" id="PS51885">
    <property type="entry name" value="NEPRILYSIN"/>
    <property type="match status" value="1"/>
</dbReference>
<dbReference type="AlphaFoldDB" id="A0A183AGV5"/>
<keyword evidence="6" id="KW-0482">Metalloprotease</keyword>
<feature type="domain" description="Peptidase M13 C-terminal" evidence="7">
    <location>
        <begin position="116"/>
        <end position="234"/>
    </location>
</feature>
<dbReference type="Pfam" id="PF01431">
    <property type="entry name" value="Peptidase_M13"/>
    <property type="match status" value="2"/>
</dbReference>
<keyword evidence="3" id="KW-0479">Metal-binding</keyword>
<dbReference type="CDD" id="cd08662">
    <property type="entry name" value="M13"/>
    <property type="match status" value="1"/>
</dbReference>
<accession>A0A183AGV5</accession>
<dbReference type="PANTHER" id="PTHR11733">
    <property type="entry name" value="ZINC METALLOPROTEASE FAMILY M13 NEPRILYSIN-RELATED"/>
    <property type="match status" value="1"/>
</dbReference>
<feature type="domain" description="Peptidase M13 C-terminal" evidence="7">
    <location>
        <begin position="282"/>
        <end position="344"/>
    </location>
</feature>
<dbReference type="PANTHER" id="PTHR11733:SF240">
    <property type="entry name" value="GH14155P-RELATED"/>
    <property type="match status" value="1"/>
</dbReference>
<evidence type="ECO:0000256" key="6">
    <source>
        <dbReference type="ARBA" id="ARBA00023049"/>
    </source>
</evidence>
<keyword evidence="2" id="KW-0645">Protease</keyword>
<keyword evidence="4" id="KW-0378">Hydrolase</keyword>
<evidence type="ECO:0000259" key="8">
    <source>
        <dbReference type="Pfam" id="PF05649"/>
    </source>
</evidence>
<evidence type="ECO:0000256" key="1">
    <source>
        <dbReference type="ARBA" id="ARBA00001947"/>
    </source>
</evidence>
<dbReference type="Pfam" id="PF05649">
    <property type="entry name" value="Peptidase_M13_N"/>
    <property type="match status" value="1"/>
</dbReference>
<reference evidence="9" key="1">
    <citation type="submission" date="2016-06" db="UniProtKB">
        <authorList>
            <consortium name="WormBaseParasite"/>
        </authorList>
    </citation>
    <scope>IDENTIFICATION</scope>
</reference>
<protein>
    <submittedName>
        <fullName evidence="9">Neprilysin</fullName>
    </submittedName>
</protein>
<keyword evidence="5" id="KW-0862">Zinc</keyword>
<sequence>LFVRQRFDEESKKAAIEMINEIKLAFKENFDSVTWMKEEDKVKAIEKVDNMGASIGYPQYIFDVVEEDKVYERVSLDEKTFFENGLRLTEATMREVYRQLIVKDRYQWDLSPHVVNAFYKETVNHIYFPAGILQSPVYNRDHPNALNFGGIGMVMGHEITHAFDYYGSKRDANGNLRQWWSEQTREAFEKNSQCMIDQYSNYTILDTKLNGKLTLGENIADNGGMKAAFKLIHSERNFNYSDTRFGQPASLLDDPCPFYALDKKQYIRKIRIPEGLSKMDFCVDCVVIWCVTELPQAVLNAVLFDVHTVDPYRVIGTLSNSEEFARVFNCPVGSPMNPGKKCAVW</sequence>
<organism evidence="9">
    <name type="scientific">Echinostoma caproni</name>
    <dbReference type="NCBI Taxonomy" id="27848"/>
    <lineage>
        <taxon>Eukaryota</taxon>
        <taxon>Metazoa</taxon>
        <taxon>Spiralia</taxon>
        <taxon>Lophotrochozoa</taxon>
        <taxon>Platyhelminthes</taxon>
        <taxon>Trematoda</taxon>
        <taxon>Digenea</taxon>
        <taxon>Plagiorchiida</taxon>
        <taxon>Echinostomata</taxon>
        <taxon>Echinostomatoidea</taxon>
        <taxon>Echinostomatidae</taxon>
        <taxon>Echinostoma</taxon>
    </lineage>
</organism>
<dbReference type="InterPro" id="IPR008753">
    <property type="entry name" value="Peptidase_M13_N"/>
</dbReference>
<dbReference type="SUPFAM" id="SSF55486">
    <property type="entry name" value="Metalloproteases ('zincins'), catalytic domain"/>
    <property type="match status" value="1"/>
</dbReference>
<dbReference type="GO" id="GO:0004222">
    <property type="term" value="F:metalloendopeptidase activity"/>
    <property type="evidence" value="ECO:0007669"/>
    <property type="project" value="InterPro"/>
</dbReference>
<evidence type="ECO:0000256" key="4">
    <source>
        <dbReference type="ARBA" id="ARBA00022801"/>
    </source>
</evidence>
<comment type="cofactor">
    <cofactor evidence="1">
        <name>Zn(2+)</name>
        <dbReference type="ChEBI" id="CHEBI:29105"/>
    </cofactor>
</comment>
<dbReference type="WBParaSite" id="ECPE_0000620301-mRNA-1">
    <property type="protein sequence ID" value="ECPE_0000620301-mRNA-1"/>
    <property type="gene ID" value="ECPE_0000620301"/>
</dbReference>
<dbReference type="GO" id="GO:0005886">
    <property type="term" value="C:plasma membrane"/>
    <property type="evidence" value="ECO:0007669"/>
    <property type="project" value="TreeGrafter"/>
</dbReference>
<evidence type="ECO:0000256" key="3">
    <source>
        <dbReference type="ARBA" id="ARBA00022723"/>
    </source>
</evidence>
<dbReference type="GO" id="GO:0016485">
    <property type="term" value="P:protein processing"/>
    <property type="evidence" value="ECO:0007669"/>
    <property type="project" value="TreeGrafter"/>
</dbReference>
<proteinExistence type="predicted"/>
<dbReference type="Gene3D" id="3.40.390.10">
    <property type="entry name" value="Collagenase (Catalytic Domain)"/>
    <property type="match status" value="1"/>
</dbReference>
<evidence type="ECO:0000259" key="7">
    <source>
        <dbReference type="Pfam" id="PF01431"/>
    </source>
</evidence>
<dbReference type="GO" id="GO:0046872">
    <property type="term" value="F:metal ion binding"/>
    <property type="evidence" value="ECO:0007669"/>
    <property type="project" value="UniProtKB-KW"/>
</dbReference>